<feature type="domain" description="Major facilitator superfamily (MFS) profile" evidence="9">
    <location>
        <begin position="7"/>
        <end position="719"/>
    </location>
</feature>
<feature type="transmembrane region" description="Helical" evidence="8">
    <location>
        <begin position="664"/>
        <end position="684"/>
    </location>
</feature>
<dbReference type="InterPro" id="IPR036259">
    <property type="entry name" value="MFS_trans_sf"/>
</dbReference>
<comment type="subcellular location">
    <subcellularLocation>
        <location evidence="1">Membrane</location>
        <topology evidence="1">Multi-pass membrane protein</topology>
    </subcellularLocation>
</comment>
<dbReference type="GO" id="GO:0016020">
    <property type="term" value="C:membrane"/>
    <property type="evidence" value="ECO:0007669"/>
    <property type="project" value="UniProtKB-SubCell"/>
</dbReference>
<proteinExistence type="inferred from homology"/>
<dbReference type="PROSITE" id="PS00216">
    <property type="entry name" value="SUGAR_TRANSPORT_1"/>
    <property type="match status" value="1"/>
</dbReference>
<dbReference type="InterPro" id="IPR020846">
    <property type="entry name" value="MFS_dom"/>
</dbReference>
<feature type="transmembrane region" description="Helical" evidence="8">
    <location>
        <begin position="696"/>
        <end position="713"/>
    </location>
</feature>
<keyword evidence="5 8" id="KW-1133">Transmembrane helix</keyword>
<organism evidence="10 11">
    <name type="scientific">Ceratopteris richardii</name>
    <name type="common">Triangle waterfern</name>
    <dbReference type="NCBI Taxonomy" id="49495"/>
    <lineage>
        <taxon>Eukaryota</taxon>
        <taxon>Viridiplantae</taxon>
        <taxon>Streptophyta</taxon>
        <taxon>Embryophyta</taxon>
        <taxon>Tracheophyta</taxon>
        <taxon>Polypodiopsida</taxon>
        <taxon>Polypodiidae</taxon>
        <taxon>Polypodiales</taxon>
        <taxon>Pteridineae</taxon>
        <taxon>Pteridaceae</taxon>
        <taxon>Parkerioideae</taxon>
        <taxon>Ceratopteris</taxon>
    </lineage>
</organism>
<feature type="transmembrane region" description="Helical" evidence="8">
    <location>
        <begin position="76"/>
        <end position="94"/>
    </location>
</feature>
<reference evidence="10" key="1">
    <citation type="submission" date="2021-08" db="EMBL/GenBank/DDBJ databases">
        <title>WGS assembly of Ceratopteris richardii.</title>
        <authorList>
            <person name="Marchant D.B."/>
            <person name="Chen G."/>
            <person name="Jenkins J."/>
            <person name="Shu S."/>
            <person name="Leebens-Mack J."/>
            <person name="Grimwood J."/>
            <person name="Schmutz J."/>
            <person name="Soltis P."/>
            <person name="Soltis D."/>
            <person name="Chen Z.-H."/>
        </authorList>
    </citation>
    <scope>NUCLEOTIDE SEQUENCE</scope>
    <source>
        <strain evidence="10">Whitten #5841</strain>
        <tissue evidence="10">Leaf</tissue>
    </source>
</reference>
<dbReference type="Pfam" id="PF00083">
    <property type="entry name" value="Sugar_tr"/>
    <property type="match status" value="2"/>
</dbReference>
<dbReference type="InterPro" id="IPR003663">
    <property type="entry name" value="Sugar/inositol_transpt"/>
</dbReference>
<evidence type="ECO:0000259" key="9">
    <source>
        <dbReference type="PROSITE" id="PS50850"/>
    </source>
</evidence>
<dbReference type="AlphaFoldDB" id="A0A8T2URX7"/>
<keyword evidence="4 8" id="KW-0812">Transmembrane</keyword>
<gene>
    <name evidence="10" type="ORF">KP509_05G075400</name>
</gene>
<evidence type="ECO:0000256" key="1">
    <source>
        <dbReference type="ARBA" id="ARBA00004141"/>
    </source>
</evidence>
<dbReference type="Proteomes" id="UP000825935">
    <property type="component" value="Chromosome 5"/>
</dbReference>
<evidence type="ECO:0000313" key="10">
    <source>
        <dbReference type="EMBL" id="KAH7437508.1"/>
    </source>
</evidence>
<dbReference type="InterPro" id="IPR005828">
    <property type="entry name" value="MFS_sugar_transport-like"/>
</dbReference>
<feature type="transmembrane region" description="Helical" evidence="8">
    <location>
        <begin position="566"/>
        <end position="585"/>
    </location>
</feature>
<keyword evidence="3" id="KW-0813">Transport</keyword>
<dbReference type="PANTHER" id="PTHR48020:SF35">
    <property type="entry name" value="SUGAR TRANSPORTER"/>
    <property type="match status" value="1"/>
</dbReference>
<dbReference type="EMBL" id="CM035410">
    <property type="protein sequence ID" value="KAH7437508.1"/>
    <property type="molecule type" value="Genomic_DNA"/>
</dbReference>
<dbReference type="InterPro" id="IPR005829">
    <property type="entry name" value="Sugar_transporter_CS"/>
</dbReference>
<name>A0A8T2URX7_CERRI</name>
<feature type="region of interest" description="Disordered" evidence="7">
    <location>
        <begin position="335"/>
        <end position="394"/>
    </location>
</feature>
<dbReference type="OMA" id="MSENICG"/>
<dbReference type="SUPFAM" id="SSF103473">
    <property type="entry name" value="MFS general substrate transporter"/>
    <property type="match status" value="1"/>
</dbReference>
<evidence type="ECO:0000256" key="2">
    <source>
        <dbReference type="ARBA" id="ARBA00010992"/>
    </source>
</evidence>
<feature type="transmembrane region" description="Helical" evidence="8">
    <location>
        <begin position="165"/>
        <end position="185"/>
    </location>
</feature>
<dbReference type="Gene3D" id="1.20.1250.20">
    <property type="entry name" value="MFS general substrate transporter like domains"/>
    <property type="match status" value="2"/>
</dbReference>
<evidence type="ECO:0000256" key="4">
    <source>
        <dbReference type="ARBA" id="ARBA00022692"/>
    </source>
</evidence>
<evidence type="ECO:0000256" key="8">
    <source>
        <dbReference type="SAM" id="Phobius"/>
    </source>
</evidence>
<evidence type="ECO:0000256" key="6">
    <source>
        <dbReference type="ARBA" id="ARBA00023136"/>
    </source>
</evidence>
<feature type="transmembrane region" description="Helical" evidence="8">
    <location>
        <begin position="133"/>
        <end position="159"/>
    </location>
</feature>
<evidence type="ECO:0000256" key="5">
    <source>
        <dbReference type="ARBA" id="ARBA00022989"/>
    </source>
</evidence>
<dbReference type="PANTHER" id="PTHR48020">
    <property type="entry name" value="PROTON MYO-INOSITOL COTRANSPORTER"/>
    <property type="match status" value="1"/>
</dbReference>
<keyword evidence="6 8" id="KW-0472">Membrane</keyword>
<accession>A0A8T2URX7</accession>
<dbReference type="GO" id="GO:0022857">
    <property type="term" value="F:transmembrane transporter activity"/>
    <property type="evidence" value="ECO:0007669"/>
    <property type="project" value="InterPro"/>
</dbReference>
<dbReference type="PROSITE" id="PS00217">
    <property type="entry name" value="SUGAR_TRANSPORT_2"/>
    <property type="match status" value="1"/>
</dbReference>
<sequence length="741" mass="79762">MERSYIIASGATIGSMLQGWHGGAAAGALLYLKKDFHIEENTQIQGLIVASAIFTACIATLCAGPLADWLGRKSSLLVSAILYTVGAAVMAWSPQVHVLIIGRLLVGAAIGLASAIAPLYISECSPPEIRGRLLTFPQLFGSVGTFLAYTLAFGISLMFHPAWRMMLGVTLLPSIIYVVFCFWYLPESPRWLGSKGRLAEAKETLQWLRKKDDVAAELSLLVEGLGHANLSLKEYLLEPANAKISQYQKGSYIQIIGADSEGGAWIATPIQSIHDSDGKVPWSTAGSLKGNSFKEQNSNKLLPLDPLVTVMGSLHSNAPDEVNPSASFMGFEKFPEFDEENPGSPSPTSKGHNMDDGENDEDLLTPLLEDKNDCAFSGELSPKEKLTPPMSSTHSLNEFRNPNGSFNQSIEMSKPNDIGGGWQLGWQFSDEEGKSGDFKTVFLHHQGVSAAGSEKGSMGSIDGGIGSRKALVLQSSSLIGTPLQSQSSLLDKESIGPAMVHPVNTACSGPAWSDIKEPGVRRALMIGCTLQFLQQFSGLNAVLYYTPQILGASGTEDILSSLSKDSISLLASMISGILVIPFILWSLRLMDTSGRRVVLLKTIPFLPLCLILVIAMRHYLSQGLLQALLSFVILSVFICCFVMGFGPIPNVLSAEIFPTKVRGLCNGICAATMWISTVVITYAFPATVSKFGLDGVLIVFAIVGILSWVYVYMKVPETKGMPLEVITKLFAISADSNQPSH</sequence>
<dbReference type="InterPro" id="IPR050814">
    <property type="entry name" value="Myo-inositol_Transporter"/>
</dbReference>
<feature type="transmembrane region" description="Helical" evidence="8">
    <location>
        <begin position="100"/>
        <end position="121"/>
    </location>
</feature>
<comment type="caution">
    <text evidence="10">The sequence shown here is derived from an EMBL/GenBank/DDBJ whole genome shotgun (WGS) entry which is preliminary data.</text>
</comment>
<evidence type="ECO:0000256" key="3">
    <source>
        <dbReference type="ARBA" id="ARBA00022448"/>
    </source>
</evidence>
<dbReference type="PRINTS" id="PR00171">
    <property type="entry name" value="SUGRTRNSPORT"/>
</dbReference>
<feature type="transmembrane region" description="Helical" evidence="8">
    <location>
        <begin position="44"/>
        <end position="64"/>
    </location>
</feature>
<evidence type="ECO:0000313" key="11">
    <source>
        <dbReference type="Proteomes" id="UP000825935"/>
    </source>
</evidence>
<feature type="transmembrane region" description="Helical" evidence="8">
    <location>
        <begin position="628"/>
        <end position="652"/>
    </location>
</feature>
<feature type="transmembrane region" description="Helical" evidence="8">
    <location>
        <begin position="12"/>
        <end position="32"/>
    </location>
</feature>
<dbReference type="PROSITE" id="PS50850">
    <property type="entry name" value="MFS"/>
    <property type="match status" value="1"/>
</dbReference>
<dbReference type="OrthoDB" id="6612291at2759"/>
<evidence type="ECO:0000256" key="7">
    <source>
        <dbReference type="SAM" id="MobiDB-lite"/>
    </source>
</evidence>
<keyword evidence="11" id="KW-1185">Reference proteome</keyword>
<comment type="similarity">
    <text evidence="2">Belongs to the major facilitator superfamily. Sugar transporter (TC 2.A.1.1) family.</text>
</comment>
<protein>
    <recommendedName>
        <fullName evidence="9">Major facilitator superfamily (MFS) profile domain-containing protein</fullName>
    </recommendedName>
</protein>
<feature type="transmembrane region" description="Helical" evidence="8">
    <location>
        <begin position="597"/>
        <end position="616"/>
    </location>
</feature>